<keyword evidence="2" id="KW-1185">Reference proteome</keyword>
<dbReference type="Proteomes" id="UP000019591">
    <property type="component" value="Chromosome"/>
</dbReference>
<protein>
    <submittedName>
        <fullName evidence="1">Uncharacterized protein</fullName>
    </submittedName>
</protein>
<dbReference type="HOGENOM" id="CLU_2989944_0_0_9"/>
<name>W8U869_PEPAC</name>
<proteinExistence type="predicted"/>
<sequence>MHSEIWNFENSLRSDTQNSNDFIHAFLQEINQNSLNQACFIPFGFLPQDIRSIGRLK</sequence>
<organism evidence="1 2">
    <name type="scientific">Peptoclostridium acidaminophilum DSM 3953</name>
    <dbReference type="NCBI Taxonomy" id="1286171"/>
    <lineage>
        <taxon>Bacteria</taxon>
        <taxon>Bacillati</taxon>
        <taxon>Bacillota</taxon>
        <taxon>Clostridia</taxon>
        <taxon>Peptostreptococcales</taxon>
        <taxon>Peptoclostridiaceae</taxon>
        <taxon>Peptoclostridium</taxon>
    </lineage>
</organism>
<dbReference type="EMBL" id="CP007452">
    <property type="protein sequence ID" value="AHM57071.1"/>
    <property type="molecule type" value="Genomic_DNA"/>
</dbReference>
<dbReference type="AlphaFoldDB" id="W8U869"/>
<gene>
    <name evidence="1" type="ORF">EAL2_c17760</name>
</gene>
<dbReference type="KEGG" id="eac:EAL2_c17760"/>
<evidence type="ECO:0000313" key="2">
    <source>
        <dbReference type="Proteomes" id="UP000019591"/>
    </source>
</evidence>
<evidence type="ECO:0000313" key="1">
    <source>
        <dbReference type="EMBL" id="AHM57071.1"/>
    </source>
</evidence>
<accession>W8U869</accession>
<reference evidence="1 2" key="1">
    <citation type="journal article" date="2014" name="Genome Announc.">
        <title>Complete Genome Sequence of Amino Acid-Utilizing Eubacterium acidaminophilum al-2 (DSM 3953).</title>
        <authorList>
            <person name="Poehlein A."/>
            <person name="Andreesen J.R."/>
            <person name="Daniel R."/>
        </authorList>
    </citation>
    <scope>NUCLEOTIDE SEQUENCE [LARGE SCALE GENOMIC DNA]</scope>
    <source>
        <strain evidence="1 2">DSM 3953</strain>
    </source>
</reference>